<evidence type="ECO:0000313" key="3">
    <source>
        <dbReference type="Proteomes" id="UP001439008"/>
    </source>
</evidence>
<protein>
    <submittedName>
        <fullName evidence="2">Uncharacterized protein</fullName>
    </submittedName>
</protein>
<gene>
    <name evidence="2" type="ORF">MHBO_000366</name>
</gene>
<feature type="signal peptide" evidence="1">
    <location>
        <begin position="1"/>
        <end position="18"/>
    </location>
</feature>
<reference evidence="2 3" key="1">
    <citation type="journal article" date="2024" name="BMC Biol.">
        <title>Comparative genomics of Ascetosporea gives new insight into the evolutionary basis for animal parasitism in Rhizaria.</title>
        <authorList>
            <person name="Hiltunen Thoren M."/>
            <person name="Onut-Brannstrom I."/>
            <person name="Alfjorden A."/>
            <person name="Peckova H."/>
            <person name="Swords F."/>
            <person name="Hooper C."/>
            <person name="Holzer A.S."/>
            <person name="Bass D."/>
            <person name="Burki F."/>
        </authorList>
    </citation>
    <scope>NUCLEOTIDE SEQUENCE [LARGE SCALE GENOMIC DNA]</scope>
    <source>
        <strain evidence="2">20-A016</strain>
    </source>
</reference>
<evidence type="ECO:0000313" key="2">
    <source>
        <dbReference type="EMBL" id="MES1918395.1"/>
    </source>
</evidence>
<sequence length="285" mass="33280">MTANISIMFILGLATVCSHDFFKTFSNLYSYKDIFVQHEKSRVVTVLRENGFQLDLSFKNTSNVYRYNFVDSEMVCTQKNVVANSSILLLEEIEDTFSLESLPDNLKDLKDKIASTFFRFLKNDLKKIANKKTEKFGKTAKSRKKFFGYKIFNESDFSDRFTKKYVNDSTIVFATVVYRIDYSVDPVSIITFNGHSEKKVNGEIIRKRLLEKFKNVCAESAGIKICFFKSLWKDNKYYFFDDRISSTDFSISDRFSTLILKLHYLSLGSEVPRDFYFVCDEKVLF</sequence>
<dbReference type="EMBL" id="JBDODL010000055">
    <property type="protein sequence ID" value="MES1918395.1"/>
    <property type="molecule type" value="Genomic_DNA"/>
</dbReference>
<proteinExistence type="predicted"/>
<keyword evidence="1" id="KW-0732">Signal</keyword>
<accession>A0ABV2AFD4</accession>
<dbReference type="Proteomes" id="UP001439008">
    <property type="component" value="Unassembled WGS sequence"/>
</dbReference>
<keyword evidence="3" id="KW-1185">Reference proteome</keyword>
<feature type="chain" id="PRO_5046553876" evidence="1">
    <location>
        <begin position="19"/>
        <end position="285"/>
    </location>
</feature>
<organism evidence="2 3">
    <name type="scientific">Bonamia ostreae</name>
    <dbReference type="NCBI Taxonomy" id="126728"/>
    <lineage>
        <taxon>Eukaryota</taxon>
        <taxon>Sar</taxon>
        <taxon>Rhizaria</taxon>
        <taxon>Endomyxa</taxon>
        <taxon>Ascetosporea</taxon>
        <taxon>Haplosporida</taxon>
        <taxon>Bonamia</taxon>
    </lineage>
</organism>
<evidence type="ECO:0000256" key="1">
    <source>
        <dbReference type="SAM" id="SignalP"/>
    </source>
</evidence>
<name>A0ABV2AFD4_9EUKA</name>
<comment type="caution">
    <text evidence="2">The sequence shown here is derived from an EMBL/GenBank/DDBJ whole genome shotgun (WGS) entry which is preliminary data.</text>
</comment>